<keyword evidence="10" id="KW-0255">Endonuclease</keyword>
<evidence type="ECO:0000256" key="1">
    <source>
        <dbReference type="ARBA" id="ARBA00001936"/>
    </source>
</evidence>
<evidence type="ECO:0000313" key="11">
    <source>
        <dbReference type="Proteomes" id="UP000632289"/>
    </source>
</evidence>
<keyword evidence="6" id="KW-0378">Hydrolase</keyword>
<comment type="caution">
    <text evidence="10">The sequence shown here is derived from an EMBL/GenBank/DDBJ whole genome shotgun (WGS) entry which is preliminary data.</text>
</comment>
<dbReference type="AlphaFoldDB" id="A0A927EVW3"/>
<evidence type="ECO:0000256" key="2">
    <source>
        <dbReference type="ARBA" id="ARBA00001946"/>
    </source>
</evidence>
<evidence type="ECO:0000256" key="3">
    <source>
        <dbReference type="ARBA" id="ARBA00022722"/>
    </source>
</evidence>
<evidence type="ECO:0000256" key="6">
    <source>
        <dbReference type="ARBA" id="ARBA00022801"/>
    </source>
</evidence>
<dbReference type="GO" id="GO:0004519">
    <property type="term" value="F:endonuclease activity"/>
    <property type="evidence" value="ECO:0007669"/>
    <property type="project" value="UniProtKB-KW"/>
</dbReference>
<dbReference type="EMBL" id="JACXYU010000001">
    <property type="protein sequence ID" value="MBD3930293.1"/>
    <property type="molecule type" value="Genomic_DNA"/>
</dbReference>
<keyword evidence="11" id="KW-1185">Reference proteome</keyword>
<accession>A0A927EVW3</accession>
<dbReference type="GO" id="GO:0046872">
    <property type="term" value="F:metal ion binding"/>
    <property type="evidence" value="ECO:0007669"/>
    <property type="project" value="UniProtKB-KW"/>
</dbReference>
<gene>
    <name evidence="10" type="ORF">IF129_01715</name>
</gene>
<proteinExistence type="predicted"/>
<dbReference type="Proteomes" id="UP000632289">
    <property type="component" value="Unassembled WGS sequence"/>
</dbReference>
<evidence type="ECO:0000256" key="7">
    <source>
        <dbReference type="ARBA" id="ARBA00022842"/>
    </source>
</evidence>
<evidence type="ECO:0000259" key="9">
    <source>
        <dbReference type="Pfam" id="PF03372"/>
    </source>
</evidence>
<dbReference type="PANTHER" id="PTHR15822:SF4">
    <property type="entry name" value="TYROSYL-DNA PHOSPHODIESTERASE 2"/>
    <property type="match status" value="1"/>
</dbReference>
<feature type="domain" description="Endonuclease/exonuclease/phosphatase" evidence="9">
    <location>
        <begin position="24"/>
        <end position="240"/>
    </location>
</feature>
<protein>
    <submittedName>
        <fullName evidence="10">Endonuclease/exonuclease/phosphatase family protein</fullName>
    </submittedName>
</protein>
<dbReference type="SUPFAM" id="SSF56219">
    <property type="entry name" value="DNase I-like"/>
    <property type="match status" value="1"/>
</dbReference>
<keyword evidence="5" id="KW-0227">DNA damage</keyword>
<dbReference type="InterPro" id="IPR005135">
    <property type="entry name" value="Endo/exonuclease/phosphatase"/>
</dbReference>
<dbReference type="InterPro" id="IPR051547">
    <property type="entry name" value="TDP2-like"/>
</dbReference>
<dbReference type="InterPro" id="IPR036691">
    <property type="entry name" value="Endo/exonu/phosph_ase_sf"/>
</dbReference>
<keyword evidence="3" id="KW-0540">Nuclease</keyword>
<evidence type="ECO:0000256" key="4">
    <source>
        <dbReference type="ARBA" id="ARBA00022723"/>
    </source>
</evidence>
<comment type="cofactor">
    <cofactor evidence="1">
        <name>Mn(2+)</name>
        <dbReference type="ChEBI" id="CHEBI:29035"/>
    </cofactor>
</comment>
<keyword evidence="4" id="KW-0479">Metal-binding</keyword>
<evidence type="ECO:0000313" key="10">
    <source>
        <dbReference type="EMBL" id="MBD3930293.1"/>
    </source>
</evidence>
<dbReference type="PANTHER" id="PTHR15822">
    <property type="entry name" value="TRAF AND TNF RECEPTOR-ASSOCIATED PROTEIN"/>
    <property type="match status" value="1"/>
</dbReference>
<keyword evidence="7" id="KW-0460">Magnesium</keyword>
<organism evidence="10 11">
    <name type="scientific">Streptomyces chumphonensis</name>
    <dbReference type="NCBI Taxonomy" id="1214925"/>
    <lineage>
        <taxon>Bacteria</taxon>
        <taxon>Bacillati</taxon>
        <taxon>Actinomycetota</taxon>
        <taxon>Actinomycetes</taxon>
        <taxon>Kitasatosporales</taxon>
        <taxon>Streptomycetaceae</taxon>
        <taxon>Streptomyces</taxon>
    </lineage>
</organism>
<dbReference type="Gene3D" id="3.60.10.10">
    <property type="entry name" value="Endonuclease/exonuclease/phosphatase"/>
    <property type="match status" value="1"/>
</dbReference>
<keyword evidence="8" id="KW-0234">DNA repair</keyword>
<sequence>MTQPLADLPASRTDADGSAVVRLLSYNIRSLRDDEGALARVIRACAPDVVCVQEAPRFFRWRKHASRLARGTGLVHVTGGATACGPMILSSLRATVESAEDVLLPRTPGLHRRGLATAVLRFGERARLSVVSCHLSLAAWERAGQATALLDRVAAMPGPVVVAGDLNERPDGAVFRRLGERLRDGWEARPWGEEYTSDAARPHQRIDAVFADADVEVLGCGVPVGLPGVTPQALRAASDHRPVLAALRLR</sequence>
<dbReference type="Pfam" id="PF03372">
    <property type="entry name" value="Exo_endo_phos"/>
    <property type="match status" value="1"/>
</dbReference>
<dbReference type="GO" id="GO:0006281">
    <property type="term" value="P:DNA repair"/>
    <property type="evidence" value="ECO:0007669"/>
    <property type="project" value="UniProtKB-KW"/>
</dbReference>
<evidence type="ECO:0000256" key="8">
    <source>
        <dbReference type="ARBA" id="ARBA00023204"/>
    </source>
</evidence>
<reference evidence="10" key="1">
    <citation type="submission" date="2020-09" db="EMBL/GenBank/DDBJ databases">
        <title>Secondary metabolite and genome analysis of marine Streptomyces chumphonensis KK1-2T.</title>
        <authorList>
            <person name="Phongsopitanun W."/>
            <person name="Kanchanasin P."/>
            <person name="Pittayakhajonwut P."/>
            <person name="Suwanborirux K."/>
            <person name="Tanasupawat S."/>
        </authorList>
    </citation>
    <scope>NUCLEOTIDE SEQUENCE</scope>
    <source>
        <strain evidence="10">KK1-2</strain>
    </source>
</reference>
<name>A0A927EVW3_9ACTN</name>
<evidence type="ECO:0000256" key="5">
    <source>
        <dbReference type="ARBA" id="ARBA00022763"/>
    </source>
</evidence>
<comment type="cofactor">
    <cofactor evidence="2">
        <name>Mg(2+)</name>
        <dbReference type="ChEBI" id="CHEBI:18420"/>
    </cofactor>
</comment>
<dbReference type="GO" id="GO:0016787">
    <property type="term" value="F:hydrolase activity"/>
    <property type="evidence" value="ECO:0007669"/>
    <property type="project" value="UniProtKB-KW"/>
</dbReference>
<dbReference type="RefSeq" id="WP_191207583.1">
    <property type="nucleotide sequence ID" value="NZ_BAABKL010000039.1"/>
</dbReference>